<dbReference type="KEGG" id="aef:GEV26_08000"/>
<sequence length="318" mass="36212">MLGRQVVPTEVFDTYWRFAARRQLTYEAKVLGKNEPWSDDPIIQKFRFTNCYRVADRVSQYLVKEVAYRGQQDPLEVAFRVLLFKIFNRVSTWELLTSELGTPAWETFDFEAYNRVLSSAFARSTRLYSAAYVMPNPALGESRKHSNHLRLLEYAFSAGVIDDALRAGSMKETYAVLRGLPSFGAFLAYQFTIDLNYSTALNFSEMDFVVPGPGALDGIRKCFGPDSAGIEVEIIQHMAETQDLHFERLGLSFNGLYGRRLQLVDCQNLFCEVDKYARVAHPTIPGISGRSRIKQRYSPSADSQHKPFFPPKWGIAIP</sequence>
<protein>
    <recommendedName>
        <fullName evidence="1">5-hmdU DNA kinase helical domain-containing protein</fullName>
    </recommendedName>
</protein>
<name>A0A5Q2MMN6_9ACTN</name>
<dbReference type="Proteomes" id="UP000392064">
    <property type="component" value="Chromosome"/>
</dbReference>
<dbReference type="InterPro" id="IPR040684">
    <property type="entry name" value="HMUDK_hel"/>
</dbReference>
<evidence type="ECO:0000313" key="2">
    <source>
        <dbReference type="EMBL" id="QGG43209.1"/>
    </source>
</evidence>
<gene>
    <name evidence="2" type="ORF">GEV26_08000</name>
</gene>
<dbReference type="EMBL" id="CP045737">
    <property type="protein sequence ID" value="QGG43209.1"/>
    <property type="molecule type" value="Genomic_DNA"/>
</dbReference>
<accession>A0A5Q2MMN6</accession>
<dbReference type="AlphaFoldDB" id="A0A5Q2MMN6"/>
<evidence type="ECO:0000313" key="3">
    <source>
        <dbReference type="Proteomes" id="UP000392064"/>
    </source>
</evidence>
<dbReference type="Pfam" id="PF18723">
    <property type="entry name" value="HMUDK_hel"/>
    <property type="match status" value="1"/>
</dbReference>
<proteinExistence type="predicted"/>
<keyword evidence="3" id="KW-1185">Reference proteome</keyword>
<evidence type="ECO:0000259" key="1">
    <source>
        <dbReference type="Pfam" id="PF18723"/>
    </source>
</evidence>
<reference evidence="2 3" key="1">
    <citation type="submission" date="2019-11" db="EMBL/GenBank/DDBJ databases">
        <authorList>
            <person name="Li J."/>
        </authorList>
    </citation>
    <scope>NUCLEOTIDE SEQUENCE [LARGE SCALE GENOMIC DNA]</scope>
    <source>
        <strain evidence="2 3">MF47</strain>
    </source>
</reference>
<feature type="domain" description="5-hmdU DNA kinase helical" evidence="1">
    <location>
        <begin position="9"/>
        <end position="284"/>
    </location>
</feature>
<organism evidence="2 3">
    <name type="scientific">Aeromicrobium yanjiei</name>
    <dbReference type="NCBI Taxonomy" id="2662028"/>
    <lineage>
        <taxon>Bacteria</taxon>
        <taxon>Bacillati</taxon>
        <taxon>Actinomycetota</taxon>
        <taxon>Actinomycetes</taxon>
        <taxon>Propionibacteriales</taxon>
        <taxon>Nocardioidaceae</taxon>
        <taxon>Aeromicrobium</taxon>
    </lineage>
</organism>